<reference evidence="13" key="2">
    <citation type="journal article" date="2023" name="Commun. Biol.">
        <title>Intrasexual cuticular hydrocarbon dimorphism in a wasp sheds light on hydrocarbon biosynthesis genes in Hymenoptera.</title>
        <authorList>
            <person name="Moris V.C."/>
            <person name="Podsiadlowski L."/>
            <person name="Martin S."/>
            <person name="Oeyen J.P."/>
            <person name="Donath A."/>
            <person name="Petersen M."/>
            <person name="Wilbrandt J."/>
            <person name="Misof B."/>
            <person name="Liedtke D."/>
            <person name="Thamm M."/>
            <person name="Scheiner R."/>
            <person name="Schmitt T."/>
            <person name="Niehuis O."/>
        </authorList>
    </citation>
    <scope>NUCLEOTIDE SEQUENCE</scope>
    <source>
        <strain evidence="13">GBR_01_08_01A</strain>
    </source>
</reference>
<dbReference type="GO" id="GO:0072686">
    <property type="term" value="C:mitotic spindle"/>
    <property type="evidence" value="ECO:0007669"/>
    <property type="project" value="TreeGrafter"/>
</dbReference>
<dbReference type="PANTHER" id="PTHR47970">
    <property type="entry name" value="KINESIN-LIKE PROTEIN KIF11"/>
    <property type="match status" value="1"/>
</dbReference>
<dbReference type="Gene3D" id="3.40.850.10">
    <property type="entry name" value="Kinesin motor domain"/>
    <property type="match status" value="1"/>
</dbReference>
<evidence type="ECO:0000313" key="13">
    <source>
        <dbReference type="EMBL" id="KAK2577211.1"/>
    </source>
</evidence>
<accession>A0AAD9RCL5</accession>
<dbReference type="PANTHER" id="PTHR47970:SF29">
    <property type="entry name" value="KINESIN FAMILY MEMBER 20B"/>
    <property type="match status" value="1"/>
</dbReference>
<evidence type="ECO:0000256" key="8">
    <source>
        <dbReference type="ARBA" id="ARBA00023212"/>
    </source>
</evidence>
<dbReference type="AlphaFoldDB" id="A0AAD9RCL5"/>
<keyword evidence="5 9" id="KW-0067">ATP-binding</keyword>
<proteinExistence type="inferred from homology"/>
<dbReference type="CDD" id="cd01368">
    <property type="entry name" value="KISc_KIF23_like"/>
    <property type="match status" value="1"/>
</dbReference>
<dbReference type="GO" id="GO:0007018">
    <property type="term" value="P:microtubule-based movement"/>
    <property type="evidence" value="ECO:0007669"/>
    <property type="project" value="InterPro"/>
</dbReference>
<keyword evidence="3" id="KW-0597">Phosphoprotein</keyword>
<organism evidence="13 14">
    <name type="scientific">Odynerus spinipes</name>
    <dbReference type="NCBI Taxonomy" id="1348599"/>
    <lineage>
        <taxon>Eukaryota</taxon>
        <taxon>Metazoa</taxon>
        <taxon>Ecdysozoa</taxon>
        <taxon>Arthropoda</taxon>
        <taxon>Hexapoda</taxon>
        <taxon>Insecta</taxon>
        <taxon>Pterygota</taxon>
        <taxon>Neoptera</taxon>
        <taxon>Endopterygota</taxon>
        <taxon>Hymenoptera</taxon>
        <taxon>Apocrita</taxon>
        <taxon>Aculeata</taxon>
        <taxon>Vespoidea</taxon>
        <taxon>Vespidae</taxon>
        <taxon>Eumeninae</taxon>
        <taxon>Odynerus</taxon>
    </lineage>
</organism>
<evidence type="ECO:0000313" key="14">
    <source>
        <dbReference type="Proteomes" id="UP001258017"/>
    </source>
</evidence>
<dbReference type="Proteomes" id="UP001258017">
    <property type="component" value="Unassembled WGS sequence"/>
</dbReference>
<dbReference type="Pfam" id="PF16540">
    <property type="entry name" value="MKLP1_Arf_bdg"/>
    <property type="match status" value="1"/>
</dbReference>
<keyword evidence="6 10" id="KW-0175">Coiled coil</keyword>
<feature type="binding site" evidence="9">
    <location>
        <begin position="115"/>
        <end position="122"/>
    </location>
    <ligand>
        <name>ATP</name>
        <dbReference type="ChEBI" id="CHEBI:30616"/>
    </ligand>
</feature>
<evidence type="ECO:0000256" key="3">
    <source>
        <dbReference type="ARBA" id="ARBA00022553"/>
    </source>
</evidence>
<dbReference type="GO" id="GO:0090307">
    <property type="term" value="P:mitotic spindle assembly"/>
    <property type="evidence" value="ECO:0007669"/>
    <property type="project" value="TreeGrafter"/>
</dbReference>
<evidence type="ECO:0000256" key="4">
    <source>
        <dbReference type="ARBA" id="ARBA00022741"/>
    </source>
</evidence>
<evidence type="ECO:0000256" key="6">
    <source>
        <dbReference type="ARBA" id="ARBA00023054"/>
    </source>
</evidence>
<keyword evidence="7 9" id="KW-0505">Motor protein</keyword>
<gene>
    <name evidence="13" type="ORF">KPH14_003361</name>
</gene>
<keyword evidence="2" id="KW-0963">Cytoplasm</keyword>
<evidence type="ECO:0000256" key="5">
    <source>
        <dbReference type="ARBA" id="ARBA00022840"/>
    </source>
</evidence>
<feature type="domain" description="Kinesin motor" evidence="12">
    <location>
        <begin position="29"/>
        <end position="444"/>
    </location>
</feature>
<dbReference type="InterPro" id="IPR027417">
    <property type="entry name" value="P-loop_NTPase"/>
</dbReference>
<keyword evidence="14" id="KW-1185">Reference proteome</keyword>
<dbReference type="InterPro" id="IPR047149">
    <property type="entry name" value="KIF11-like"/>
</dbReference>
<dbReference type="InterPro" id="IPR036961">
    <property type="entry name" value="Kinesin_motor_dom_sf"/>
</dbReference>
<feature type="compositionally biased region" description="Polar residues" evidence="11">
    <location>
        <begin position="857"/>
        <end position="878"/>
    </location>
</feature>
<protein>
    <recommendedName>
        <fullName evidence="12">Kinesin motor domain-containing protein</fullName>
    </recommendedName>
</protein>
<dbReference type="SUPFAM" id="SSF52540">
    <property type="entry name" value="P-loop containing nucleoside triphosphate hydrolases"/>
    <property type="match status" value="1"/>
</dbReference>
<dbReference type="PROSITE" id="PS50067">
    <property type="entry name" value="KINESIN_MOTOR_2"/>
    <property type="match status" value="1"/>
</dbReference>
<keyword evidence="8" id="KW-0206">Cytoskeleton</keyword>
<evidence type="ECO:0000259" key="12">
    <source>
        <dbReference type="PROSITE" id="PS50067"/>
    </source>
</evidence>
<dbReference type="InterPro" id="IPR038105">
    <property type="entry name" value="Kif23_Arf-bd_sf"/>
</dbReference>
<dbReference type="GO" id="GO:0008574">
    <property type="term" value="F:plus-end-directed microtubule motor activity"/>
    <property type="evidence" value="ECO:0007669"/>
    <property type="project" value="TreeGrafter"/>
</dbReference>
<feature type="region of interest" description="Disordered" evidence="11">
    <location>
        <begin position="856"/>
        <end position="885"/>
    </location>
</feature>
<keyword evidence="4 9" id="KW-0547">Nucleotide-binding</keyword>
<dbReference type="Gene3D" id="2.60.40.4330">
    <property type="entry name" value="Kinesin-like protein Kif23, Arf6-interacting domain"/>
    <property type="match status" value="1"/>
</dbReference>
<evidence type="ECO:0000256" key="1">
    <source>
        <dbReference type="ARBA" id="ARBA00004186"/>
    </source>
</evidence>
<evidence type="ECO:0000256" key="2">
    <source>
        <dbReference type="ARBA" id="ARBA00022490"/>
    </source>
</evidence>
<dbReference type="InterPro" id="IPR001752">
    <property type="entry name" value="Kinesin_motor_dom"/>
</dbReference>
<dbReference type="SMART" id="SM00129">
    <property type="entry name" value="KISc"/>
    <property type="match status" value="1"/>
</dbReference>
<reference evidence="13" key="1">
    <citation type="submission" date="2021-08" db="EMBL/GenBank/DDBJ databases">
        <authorList>
            <person name="Misof B."/>
            <person name="Oliver O."/>
            <person name="Podsiadlowski L."/>
            <person name="Donath A."/>
            <person name="Peters R."/>
            <person name="Mayer C."/>
            <person name="Rust J."/>
            <person name="Gunkel S."/>
            <person name="Lesny P."/>
            <person name="Martin S."/>
            <person name="Oeyen J.P."/>
            <person name="Petersen M."/>
            <person name="Panagiotis P."/>
            <person name="Wilbrandt J."/>
            <person name="Tanja T."/>
        </authorList>
    </citation>
    <scope>NUCLEOTIDE SEQUENCE</scope>
    <source>
        <strain evidence="13">GBR_01_08_01A</strain>
        <tissue evidence="13">Thorax + abdomen</tissue>
    </source>
</reference>
<dbReference type="Pfam" id="PF00225">
    <property type="entry name" value="Kinesin"/>
    <property type="match status" value="1"/>
</dbReference>
<evidence type="ECO:0000256" key="9">
    <source>
        <dbReference type="PROSITE-ProRule" id="PRU00283"/>
    </source>
</evidence>
<dbReference type="InterPro" id="IPR032384">
    <property type="entry name" value="Kif23_Arf-bd"/>
</dbReference>
<evidence type="ECO:0000256" key="7">
    <source>
        <dbReference type="ARBA" id="ARBA00023175"/>
    </source>
</evidence>
<name>A0AAD9RCL5_9HYME</name>
<dbReference type="GO" id="GO:0008017">
    <property type="term" value="F:microtubule binding"/>
    <property type="evidence" value="ECO:0007669"/>
    <property type="project" value="InterPro"/>
</dbReference>
<dbReference type="EMBL" id="JAIFRP010004357">
    <property type="protein sequence ID" value="KAK2577211.1"/>
    <property type="molecule type" value="Genomic_DNA"/>
</dbReference>
<feature type="coiled-coil region" evidence="10">
    <location>
        <begin position="640"/>
        <end position="674"/>
    </location>
</feature>
<sequence>MSSIKLTRLKPPVASRKQAMKTKSDNVEPVQVFCRIRPMLNSTDVSCMKIASSTSIIITPPETAINFRNVSKVIQTSFSQVFGDDTTQKEIFNVVALPLVINLINGENSLLFAYGVTGSGKTYTMTGDINNPGIMPRCLDVLFNSIANCQAKKFIFKPDKLNGFEVQSEADAQLDRQNEFHLDYMTSQNEKCKLGIQATDNDNDNRPSFICSTDEINIVQVDEDNVYAVFVTYVEIYNNSVYDLLEDEDPKSKLLQSKIIREDGNRNMYVHGVTEIEVKTSEEAFKVFQRGQRKRRVAHTALNAESSRSHSIFTIRLVQAPLDSQGEQVVQDKRVICVSQLSLVDLAGTERTNRSKNTGQRLREAGNINNSLMTLRTCLEILRENQIQGTNKIVPYRDSKLTHLFKNYFDGEGQIRMIVCVNPRAEDYDETIQAMKFAEMTQEVQVARSVTSKLDLGYTPGRRHANKIFKEARSRLEKAGNPDAADIDVDIGLVYSLGGPFPEMEVTSPHNDQVISNLMRYLELRIQKRNLLRGDLLQKQNNLRNMLVKMERENVSLRIENVSLKASNEKQKEKISALESLVCKTEGQIDTLLYRLNSANDTIRNLQQELRDKDMSLNQRLIDKQRVKQKYNSKIQAETAKMSKELETKLQQQREHLQNQMKDKEEKLKLVKQILVNDDTTNIVTSPYKASARSTIDIPEITISNTVSTTTITTEPAAVEITPKATTAQTTATTSEYDAAEVSKRERIPVVNPRYRRSQSADRWLDHRPTPMVPVGTILQPIMHHKRSVTHLTDPKDITNRTSRYCLVSQNQDEEGELETKLYKGDILPTSGGGAQVVFNDMEYLKQLSPITRKRSVTLSPRSKDQVTSPENCSSAETGSKKLRI</sequence>
<dbReference type="PRINTS" id="PR00380">
    <property type="entry name" value="KINESINHEAVY"/>
</dbReference>
<dbReference type="GO" id="GO:0005524">
    <property type="term" value="F:ATP binding"/>
    <property type="evidence" value="ECO:0007669"/>
    <property type="project" value="UniProtKB-UniRule"/>
</dbReference>
<comment type="subcellular location">
    <subcellularLocation>
        <location evidence="1">Cytoplasm</location>
        <location evidence="1">Cytoskeleton</location>
        <location evidence="1">Spindle</location>
    </subcellularLocation>
</comment>
<feature type="coiled-coil region" evidence="10">
    <location>
        <begin position="533"/>
        <end position="616"/>
    </location>
</feature>
<comment type="caution">
    <text evidence="13">The sequence shown here is derived from an EMBL/GenBank/DDBJ whole genome shotgun (WGS) entry which is preliminary data.</text>
</comment>
<evidence type="ECO:0000256" key="10">
    <source>
        <dbReference type="SAM" id="Coils"/>
    </source>
</evidence>
<dbReference type="GO" id="GO:0051231">
    <property type="term" value="P:spindle elongation"/>
    <property type="evidence" value="ECO:0007669"/>
    <property type="project" value="TreeGrafter"/>
</dbReference>
<evidence type="ECO:0000256" key="11">
    <source>
        <dbReference type="SAM" id="MobiDB-lite"/>
    </source>
</evidence>
<dbReference type="GO" id="GO:0005876">
    <property type="term" value="C:spindle microtubule"/>
    <property type="evidence" value="ECO:0007669"/>
    <property type="project" value="TreeGrafter"/>
</dbReference>
<comment type="similarity">
    <text evidence="9">Belongs to the TRAFAC class myosin-kinesin ATPase superfamily. Kinesin family.</text>
</comment>
<dbReference type="GO" id="GO:0005634">
    <property type="term" value="C:nucleus"/>
    <property type="evidence" value="ECO:0007669"/>
    <property type="project" value="TreeGrafter"/>
</dbReference>